<evidence type="ECO:0000256" key="6">
    <source>
        <dbReference type="ARBA" id="ARBA00039545"/>
    </source>
</evidence>
<dbReference type="InterPro" id="IPR045851">
    <property type="entry name" value="AMP-bd_C_sf"/>
</dbReference>
<comment type="subcellular location">
    <subcellularLocation>
        <location evidence="1">Membrane</location>
        <topology evidence="1">Peripheral membrane protein</topology>
    </subcellularLocation>
</comment>
<dbReference type="AlphaFoldDB" id="A0AAE3NBG6"/>
<dbReference type="PANTHER" id="PTHR43767:SF8">
    <property type="entry name" value="LONG-CHAIN-FATTY-ACID--COA LIGASE"/>
    <property type="match status" value="1"/>
</dbReference>
<dbReference type="PROSITE" id="PS00455">
    <property type="entry name" value="AMP_BINDING"/>
    <property type="match status" value="1"/>
</dbReference>
<dbReference type="GO" id="GO:0016020">
    <property type="term" value="C:membrane"/>
    <property type="evidence" value="ECO:0007669"/>
    <property type="project" value="UniProtKB-SubCell"/>
</dbReference>
<dbReference type="Pfam" id="PF13193">
    <property type="entry name" value="AMP-binding_C"/>
    <property type="match status" value="1"/>
</dbReference>
<accession>A0AAE3NBG6</accession>
<feature type="domain" description="AMP-dependent synthetase/ligase" evidence="8">
    <location>
        <begin position="32"/>
        <end position="409"/>
    </location>
</feature>
<dbReference type="EMBL" id="JAQIPB010000010">
    <property type="protein sequence ID" value="MDA7418591.1"/>
    <property type="molecule type" value="Genomic_DNA"/>
</dbReference>
<protein>
    <recommendedName>
        <fullName evidence="6">Long-chain-fatty-acid--CoA ligase</fullName>
        <ecNumber evidence="5">6.2.1.3</ecNumber>
    </recommendedName>
    <alternativeName>
        <fullName evidence="7">Long-chain acyl-CoA synthetase</fullName>
    </alternativeName>
</protein>
<dbReference type="CDD" id="cd05936">
    <property type="entry name" value="FC-FACS_FadD_like"/>
    <property type="match status" value="1"/>
</dbReference>
<comment type="caution">
    <text evidence="10">The sequence shown here is derived from an EMBL/GenBank/DDBJ whole genome shotgun (WGS) entry which is preliminary data.</text>
</comment>
<dbReference type="Gene3D" id="3.30.300.30">
    <property type="match status" value="1"/>
</dbReference>
<dbReference type="Gene3D" id="3.40.50.12780">
    <property type="entry name" value="N-terminal domain of ligase-like"/>
    <property type="match status" value="1"/>
</dbReference>
<evidence type="ECO:0000256" key="3">
    <source>
        <dbReference type="ARBA" id="ARBA00022598"/>
    </source>
</evidence>
<evidence type="ECO:0000256" key="4">
    <source>
        <dbReference type="ARBA" id="ARBA00023136"/>
    </source>
</evidence>
<dbReference type="RefSeq" id="WP_271429799.1">
    <property type="nucleotide sequence ID" value="NZ_JAQIPB010000010.1"/>
</dbReference>
<dbReference type="GO" id="GO:0004467">
    <property type="term" value="F:long-chain fatty acid-CoA ligase activity"/>
    <property type="evidence" value="ECO:0007669"/>
    <property type="project" value="UniProtKB-EC"/>
</dbReference>
<evidence type="ECO:0000256" key="7">
    <source>
        <dbReference type="ARBA" id="ARBA00042773"/>
    </source>
</evidence>
<dbReference type="InterPro" id="IPR020845">
    <property type="entry name" value="AMP-binding_CS"/>
</dbReference>
<dbReference type="InterPro" id="IPR042099">
    <property type="entry name" value="ANL_N_sf"/>
</dbReference>
<keyword evidence="3" id="KW-0436">Ligase</keyword>
<dbReference type="SUPFAM" id="SSF56801">
    <property type="entry name" value="Acetyl-CoA synthetase-like"/>
    <property type="match status" value="1"/>
</dbReference>
<dbReference type="InterPro" id="IPR025110">
    <property type="entry name" value="AMP-bd_C"/>
</dbReference>
<reference evidence="10" key="1">
    <citation type="submission" date="2023-01" db="EMBL/GenBank/DDBJ databases">
        <title>Xenophilus mangrovi sp. nov., isolated from soil of Mangrove nature reserve.</title>
        <authorList>
            <person name="Xu S."/>
            <person name="Liu Z."/>
            <person name="Xu Y."/>
        </authorList>
    </citation>
    <scope>NUCLEOTIDE SEQUENCE</scope>
    <source>
        <strain evidence="10">YW8</strain>
    </source>
</reference>
<gene>
    <name evidence="10" type="ORF">PGB34_19650</name>
</gene>
<dbReference type="Proteomes" id="UP001212602">
    <property type="component" value="Unassembled WGS sequence"/>
</dbReference>
<evidence type="ECO:0000259" key="8">
    <source>
        <dbReference type="Pfam" id="PF00501"/>
    </source>
</evidence>
<evidence type="ECO:0000313" key="11">
    <source>
        <dbReference type="Proteomes" id="UP001212602"/>
    </source>
</evidence>
<dbReference type="InterPro" id="IPR000873">
    <property type="entry name" value="AMP-dep_synth/lig_dom"/>
</dbReference>
<evidence type="ECO:0000259" key="9">
    <source>
        <dbReference type="Pfam" id="PF13193"/>
    </source>
</evidence>
<dbReference type="InterPro" id="IPR050237">
    <property type="entry name" value="ATP-dep_AMP-bd_enzyme"/>
</dbReference>
<proteinExistence type="predicted"/>
<dbReference type="Pfam" id="PF00501">
    <property type="entry name" value="AMP-binding"/>
    <property type="match status" value="1"/>
</dbReference>
<name>A0AAE3NBG6_9BURK</name>
<evidence type="ECO:0000256" key="1">
    <source>
        <dbReference type="ARBA" id="ARBA00004170"/>
    </source>
</evidence>
<sequence length="544" mass="58018">MQEKPWLASYREFGIPARLGPASHPSVTAMMEDAMRRYAGQNAFRSLGQALSFADVDRHSRNFAAWLQAQGVRQGDRVAVMTPNILAFPIAMLGILRAGAVQVNVNPLYTPRELEHQLNDADAQTLLIFNGATPVFAQVAASTPVRRVVTAGLGLAKDSALPSPPVDARLAEALSLADVLAAGAALPFTPVESGPDDLLFLQYTGGTTGLSKGAALSHGNLVANCAQFALFMPDACRPGREVVVTAIPLYHIFALMVNFISYFSLGAENWLVANPRDMDAFVQTLAQARPTVLTGVNTLYAGLTQHPGLGKVDWSHLRLAAGGGAAIVPTVSARWQAITGQIIREGYGLSETSPVLSFNPQAVGEFTATTGLPLPGTDIKLLDEANREVGPGEAGEVCARGPQVMRGYWNKPEANAAAFTADGYFRTGDVGVFDARGFLKIVDRKKDMIIVSGFNVYPNEIEAVATACPGVAECACIGVPDERSGEAVQLFVVPAPGATLSEDEVLAFCRRELTGYKLPRRVTLIDALPKSTVGKILRRELRAH</sequence>
<feature type="domain" description="AMP-binding enzyme C-terminal" evidence="9">
    <location>
        <begin position="460"/>
        <end position="535"/>
    </location>
</feature>
<organism evidence="10 11">
    <name type="scientific">Xenophilus arseniciresistens</name>
    <dbReference type="NCBI Taxonomy" id="1283306"/>
    <lineage>
        <taxon>Bacteria</taxon>
        <taxon>Pseudomonadati</taxon>
        <taxon>Pseudomonadota</taxon>
        <taxon>Betaproteobacteria</taxon>
        <taxon>Burkholderiales</taxon>
        <taxon>Comamonadaceae</taxon>
        <taxon>Xenophilus</taxon>
    </lineage>
</organism>
<dbReference type="PANTHER" id="PTHR43767">
    <property type="entry name" value="LONG-CHAIN-FATTY-ACID--COA LIGASE"/>
    <property type="match status" value="1"/>
</dbReference>
<keyword evidence="4" id="KW-0472">Membrane</keyword>
<dbReference type="EC" id="6.2.1.3" evidence="5"/>
<comment type="pathway">
    <text evidence="2">Lipid metabolism; fatty acid beta-oxidation.</text>
</comment>
<evidence type="ECO:0000313" key="10">
    <source>
        <dbReference type="EMBL" id="MDA7418591.1"/>
    </source>
</evidence>
<evidence type="ECO:0000256" key="5">
    <source>
        <dbReference type="ARBA" id="ARBA00026121"/>
    </source>
</evidence>
<keyword evidence="11" id="KW-1185">Reference proteome</keyword>
<evidence type="ECO:0000256" key="2">
    <source>
        <dbReference type="ARBA" id="ARBA00005005"/>
    </source>
</evidence>